<sequence length="68" mass="7639">MNLKEILNASLTRTKSRLAELQGKVEKNEVRSEELAAIKAEVEELTKEVQTITDELAKLEAEEKGEDP</sequence>
<proteinExistence type="predicted"/>
<name>A0AAN4HFF9_BACTU</name>
<evidence type="ECO:0000313" key="2">
    <source>
        <dbReference type="EMBL" id="ERH98726.1"/>
    </source>
</evidence>
<keyword evidence="1" id="KW-0175">Coiled coil</keyword>
<reference evidence="2 3" key="1">
    <citation type="journal article" date="2013" name="Genome Announc.">
        <title>Draft Genome Sequence of Bacillus thuringiensis var. thuringiensis Strain T01-328, a Brazilian Isolate That Produces a Soluble Pesticide Protein, Cry1Ia.</title>
        <authorList>
            <person name="Varani A.M."/>
            <person name="Lemos M.V."/>
            <person name="Fernandes C.C."/>
            <person name="Lemos E.G."/>
            <person name="Alves E.C."/>
            <person name="Desiderio J.A."/>
        </authorList>
    </citation>
    <scope>NUCLEOTIDE SEQUENCE [LARGE SCALE GENOMIC DNA]</scope>
    <source>
        <strain evidence="2 3">T01-328</strain>
    </source>
</reference>
<dbReference type="AlphaFoldDB" id="A0AAN4HFF9"/>
<dbReference type="EMBL" id="ARXZ02000013">
    <property type="protein sequence ID" value="ERH98726.1"/>
    <property type="molecule type" value="Genomic_DNA"/>
</dbReference>
<accession>A0AAN4HFF9</accession>
<organism evidence="2 3">
    <name type="scientific">Bacillus thuringiensis T01-328</name>
    <dbReference type="NCBI Taxonomy" id="1324966"/>
    <lineage>
        <taxon>Bacteria</taxon>
        <taxon>Bacillati</taxon>
        <taxon>Bacillota</taxon>
        <taxon>Bacilli</taxon>
        <taxon>Bacillales</taxon>
        <taxon>Bacillaceae</taxon>
        <taxon>Bacillus</taxon>
        <taxon>Bacillus cereus group</taxon>
    </lineage>
</organism>
<dbReference type="Proteomes" id="UP000013487">
    <property type="component" value="Unassembled WGS sequence"/>
</dbReference>
<evidence type="ECO:0000313" key="3">
    <source>
        <dbReference type="Proteomes" id="UP000013487"/>
    </source>
</evidence>
<evidence type="ECO:0000256" key="1">
    <source>
        <dbReference type="SAM" id="Coils"/>
    </source>
</evidence>
<comment type="caution">
    <text evidence="2">The sequence shown here is derived from an EMBL/GenBank/DDBJ whole genome shotgun (WGS) entry which is preliminary data.</text>
</comment>
<feature type="coiled-coil region" evidence="1">
    <location>
        <begin position="4"/>
        <end position="62"/>
    </location>
</feature>
<protein>
    <recommendedName>
        <fullName evidence="4">Phage major capsid protein</fullName>
    </recommendedName>
</protein>
<gene>
    <name evidence="2" type="ORF">BTCBT_005210</name>
</gene>
<evidence type="ECO:0008006" key="4">
    <source>
        <dbReference type="Google" id="ProtNLM"/>
    </source>
</evidence>